<dbReference type="PANTHER" id="PTHR23279">
    <property type="entry name" value="DEFECTIVE PROBOSCIS EXTENSION RESPONSE DPR -RELATED"/>
    <property type="match status" value="1"/>
</dbReference>
<keyword evidence="3" id="KW-1185">Reference proteome</keyword>
<dbReference type="GO" id="GO:0050808">
    <property type="term" value="P:synapse organization"/>
    <property type="evidence" value="ECO:0007669"/>
    <property type="project" value="TreeGrafter"/>
</dbReference>
<dbReference type="OrthoDB" id="10031887at2759"/>
<dbReference type="AlphaFoldDB" id="A0A6A4W2W8"/>
<evidence type="ECO:0000313" key="2">
    <source>
        <dbReference type="EMBL" id="KAF0302307.1"/>
    </source>
</evidence>
<dbReference type="InterPro" id="IPR003599">
    <property type="entry name" value="Ig_sub"/>
</dbReference>
<dbReference type="InterPro" id="IPR036179">
    <property type="entry name" value="Ig-like_dom_sf"/>
</dbReference>
<dbReference type="Gene3D" id="2.60.40.10">
    <property type="entry name" value="Immunoglobulins"/>
    <property type="match status" value="2"/>
</dbReference>
<dbReference type="GO" id="GO:0032589">
    <property type="term" value="C:neuron projection membrane"/>
    <property type="evidence" value="ECO:0007669"/>
    <property type="project" value="TreeGrafter"/>
</dbReference>
<reference evidence="2 3" key="1">
    <citation type="submission" date="2019-07" db="EMBL/GenBank/DDBJ databases">
        <title>Draft genome assembly of a fouling barnacle, Amphibalanus amphitrite (Darwin, 1854): The first reference genome for Thecostraca.</title>
        <authorList>
            <person name="Kim W."/>
        </authorList>
    </citation>
    <scope>NUCLEOTIDE SEQUENCE [LARGE SCALE GENOMIC DNA]</scope>
    <source>
        <strain evidence="2">SNU_AA5</strain>
        <tissue evidence="2">Soma without cirri and trophi</tissue>
    </source>
</reference>
<dbReference type="SMART" id="SM00408">
    <property type="entry name" value="IGc2"/>
    <property type="match status" value="2"/>
</dbReference>
<feature type="domain" description="Ig-like" evidence="1">
    <location>
        <begin position="148"/>
        <end position="254"/>
    </location>
</feature>
<evidence type="ECO:0000313" key="3">
    <source>
        <dbReference type="Proteomes" id="UP000440578"/>
    </source>
</evidence>
<dbReference type="SMART" id="SM00409">
    <property type="entry name" value="IG"/>
    <property type="match status" value="2"/>
</dbReference>
<dbReference type="PANTHER" id="PTHR23279:SF45">
    <property type="entry name" value="DEFECTIVE PROBOSCIS EXTENSION RESPONSE 12, ISOFORM C"/>
    <property type="match status" value="1"/>
</dbReference>
<comment type="caution">
    <text evidence="2">The sequence shown here is derived from an EMBL/GenBank/DDBJ whole genome shotgun (WGS) entry which is preliminary data.</text>
</comment>
<dbReference type="InterPro" id="IPR007110">
    <property type="entry name" value="Ig-like_dom"/>
</dbReference>
<dbReference type="InterPro" id="IPR013098">
    <property type="entry name" value="Ig_I-set"/>
</dbReference>
<dbReference type="InterPro" id="IPR003598">
    <property type="entry name" value="Ig_sub2"/>
</dbReference>
<dbReference type="SUPFAM" id="SSF48726">
    <property type="entry name" value="Immunoglobulin"/>
    <property type="match status" value="2"/>
</dbReference>
<dbReference type="Pfam" id="PF07686">
    <property type="entry name" value="V-set"/>
    <property type="match status" value="1"/>
</dbReference>
<gene>
    <name evidence="2" type="primary">zig-8_13</name>
    <name evidence="2" type="ORF">FJT64_025605</name>
</gene>
<protein>
    <submittedName>
        <fullName evidence="2">Zwei Ig domain protein zig-8</fullName>
    </submittedName>
</protein>
<evidence type="ECO:0000259" key="1">
    <source>
        <dbReference type="PROSITE" id="PS50835"/>
    </source>
</evidence>
<organism evidence="2 3">
    <name type="scientific">Amphibalanus amphitrite</name>
    <name type="common">Striped barnacle</name>
    <name type="synonym">Balanus amphitrite</name>
    <dbReference type="NCBI Taxonomy" id="1232801"/>
    <lineage>
        <taxon>Eukaryota</taxon>
        <taxon>Metazoa</taxon>
        <taxon>Ecdysozoa</taxon>
        <taxon>Arthropoda</taxon>
        <taxon>Crustacea</taxon>
        <taxon>Multicrustacea</taxon>
        <taxon>Cirripedia</taxon>
        <taxon>Thoracica</taxon>
        <taxon>Thoracicalcarea</taxon>
        <taxon>Balanomorpha</taxon>
        <taxon>Balanoidea</taxon>
        <taxon>Balanidae</taxon>
        <taxon>Amphibalaninae</taxon>
        <taxon>Amphibalanus</taxon>
    </lineage>
</organism>
<dbReference type="PROSITE" id="PS50835">
    <property type="entry name" value="IG_LIKE"/>
    <property type="match status" value="2"/>
</dbReference>
<accession>A0A6A4W2W8</accession>
<feature type="domain" description="Ig-like" evidence="1">
    <location>
        <begin position="46"/>
        <end position="138"/>
    </location>
</feature>
<dbReference type="InterPro" id="IPR013783">
    <property type="entry name" value="Ig-like_fold"/>
</dbReference>
<name>A0A6A4W2W8_AMPAM</name>
<dbReference type="Pfam" id="PF07679">
    <property type="entry name" value="I-set"/>
    <property type="match status" value="1"/>
</dbReference>
<dbReference type="InterPro" id="IPR013106">
    <property type="entry name" value="Ig_V-set"/>
</dbReference>
<proteinExistence type="predicted"/>
<dbReference type="InterPro" id="IPR037448">
    <property type="entry name" value="Zig-8"/>
</dbReference>
<sequence>MSIVFVTFVLNQADADWSQLGGGGFRIEPDPVLKSRRLWHSSGGEPAISNVTAQLGGTAFLHCTEPSRPLDRPAEVSWLRRRDWHLLTSGRTRFTHDHRFHIYHDPVVGSWVLKISHVRSRDRGLYECQISTSTGRLAQLVHLHVVQPVADIHGSGVYHVERGSSMSLTCSVKQARGRLAVEKMSIRVVSSSILVVWHHNGKEFNPYTLRPDMKVSVRHSPHKTTSTLSIRDVRLSDGGNYTCTAGTARAASVAVFVSQGDTVAAVQRRKAASSAAPGLRPATRAALAVLLACVLMENVIRV</sequence>
<dbReference type="EMBL" id="VIIS01001074">
    <property type="protein sequence ID" value="KAF0302307.1"/>
    <property type="molecule type" value="Genomic_DNA"/>
</dbReference>
<dbReference type="Proteomes" id="UP000440578">
    <property type="component" value="Unassembled WGS sequence"/>
</dbReference>